<dbReference type="InterPro" id="IPR025234">
    <property type="entry name" value="YjzH-like"/>
</dbReference>
<organism evidence="1 2">
    <name type="scientific">Parashewanella curva</name>
    <dbReference type="NCBI Taxonomy" id="2338552"/>
    <lineage>
        <taxon>Bacteria</taxon>
        <taxon>Pseudomonadati</taxon>
        <taxon>Pseudomonadota</taxon>
        <taxon>Gammaproteobacteria</taxon>
        <taxon>Alteromonadales</taxon>
        <taxon>Shewanellaceae</taxon>
        <taxon>Parashewanella</taxon>
    </lineage>
</organism>
<comment type="caution">
    <text evidence="1">The sequence shown here is derived from an EMBL/GenBank/DDBJ whole genome shotgun (WGS) entry which is preliminary data.</text>
</comment>
<protein>
    <submittedName>
        <fullName evidence="1">DUF4177 domain-containing protein</fullName>
    </submittedName>
</protein>
<evidence type="ECO:0000313" key="1">
    <source>
        <dbReference type="EMBL" id="RLV57811.1"/>
    </source>
</evidence>
<dbReference type="RefSeq" id="WP_121840857.1">
    <property type="nucleotide sequence ID" value="NZ_ML014888.1"/>
</dbReference>
<dbReference type="OrthoDB" id="6298386at2"/>
<gene>
    <name evidence="1" type="ORF">D5018_20610</name>
</gene>
<reference evidence="1 2" key="1">
    <citation type="submission" date="2018-09" db="EMBL/GenBank/DDBJ databases">
        <title>Phylogeny of the Shewanellaceae, and recommendation for two new genera, Pseudoshewanella and Parashewanella.</title>
        <authorList>
            <person name="Wang G."/>
        </authorList>
    </citation>
    <scope>NUCLEOTIDE SEQUENCE [LARGE SCALE GENOMIC DNA]</scope>
    <source>
        <strain evidence="1 2">C51</strain>
    </source>
</reference>
<dbReference type="AlphaFoldDB" id="A0A3L8PQZ4"/>
<name>A0A3L8PQZ4_9GAMM</name>
<evidence type="ECO:0000313" key="2">
    <source>
        <dbReference type="Proteomes" id="UP000281474"/>
    </source>
</evidence>
<sequence length="60" mass="6846">MQKVIEFNGRGFWSSKVDIESLNEKIEQLNNEGWKVKSMVPNTSFAGSVISYSLLLETHK</sequence>
<keyword evidence="2" id="KW-1185">Reference proteome</keyword>
<dbReference type="Pfam" id="PF13783">
    <property type="entry name" value="DUF4177"/>
    <property type="match status" value="1"/>
</dbReference>
<dbReference type="Proteomes" id="UP000281474">
    <property type="component" value="Unassembled WGS sequence"/>
</dbReference>
<proteinExistence type="predicted"/>
<accession>A0A3L8PQZ4</accession>
<dbReference type="EMBL" id="QZEI01000139">
    <property type="protein sequence ID" value="RLV57811.1"/>
    <property type="molecule type" value="Genomic_DNA"/>
</dbReference>